<dbReference type="HOGENOM" id="CLU_1603753_0_0_1"/>
<name>A0A0C3ALS1_SERVB</name>
<evidence type="ECO:0000256" key="1">
    <source>
        <dbReference type="PROSITE-ProRule" id="PRU00042"/>
    </source>
</evidence>
<dbReference type="AlphaFoldDB" id="A0A0C3ALS1"/>
<dbReference type="EMBL" id="KN824313">
    <property type="protein sequence ID" value="KIM25530.1"/>
    <property type="molecule type" value="Genomic_DNA"/>
</dbReference>
<reference evidence="5" key="2">
    <citation type="submission" date="2015-01" db="EMBL/GenBank/DDBJ databases">
        <title>Evolutionary Origins and Diversification of the Mycorrhizal Mutualists.</title>
        <authorList>
            <consortium name="DOE Joint Genome Institute"/>
            <consortium name="Mycorrhizal Genomics Consortium"/>
            <person name="Kohler A."/>
            <person name="Kuo A."/>
            <person name="Nagy L.G."/>
            <person name="Floudas D."/>
            <person name="Copeland A."/>
            <person name="Barry K.W."/>
            <person name="Cichocki N."/>
            <person name="Veneault-Fourrey C."/>
            <person name="LaButti K."/>
            <person name="Lindquist E.A."/>
            <person name="Lipzen A."/>
            <person name="Lundell T."/>
            <person name="Morin E."/>
            <person name="Murat C."/>
            <person name="Riley R."/>
            <person name="Ohm R."/>
            <person name="Sun H."/>
            <person name="Tunlid A."/>
            <person name="Henrissat B."/>
            <person name="Grigoriev I.V."/>
            <person name="Hibbett D.S."/>
            <person name="Martin F."/>
        </authorList>
    </citation>
    <scope>NUCLEOTIDE SEQUENCE [LARGE SCALE GENOMIC DNA]</scope>
    <source>
        <strain evidence="5">MAFF 305830</strain>
    </source>
</reference>
<dbReference type="PROSITE" id="PS50157">
    <property type="entry name" value="ZINC_FINGER_C2H2_2"/>
    <property type="match status" value="1"/>
</dbReference>
<accession>A0A0C3ALS1</accession>
<dbReference type="Proteomes" id="UP000054097">
    <property type="component" value="Unassembled WGS sequence"/>
</dbReference>
<feature type="region of interest" description="Disordered" evidence="2">
    <location>
        <begin position="1"/>
        <end position="22"/>
    </location>
</feature>
<sequence length="166" mass="18216">MTSTPSDTASPKGRAWHGSDPPLSLTVGGQHLSVDPRQTYNTERFDNGVETARKSIPRTLTTVPAVLAICAPVPLTQATSAPTSKFQCKTCQKTFDRARRVDNCRNLHLGRKPHRCLRLCGSATCTAEYASIEQLKRHFNRSGTCDSCGETLSKQNMARHKLSCGR</sequence>
<dbReference type="Gene3D" id="3.30.160.60">
    <property type="entry name" value="Classic Zinc Finger"/>
    <property type="match status" value="1"/>
</dbReference>
<evidence type="ECO:0000313" key="5">
    <source>
        <dbReference type="Proteomes" id="UP000054097"/>
    </source>
</evidence>
<dbReference type="InterPro" id="IPR013087">
    <property type="entry name" value="Znf_C2H2_type"/>
</dbReference>
<keyword evidence="1" id="KW-0862">Zinc</keyword>
<proteinExistence type="predicted"/>
<reference evidence="4 5" key="1">
    <citation type="submission" date="2014-04" db="EMBL/GenBank/DDBJ databases">
        <authorList>
            <consortium name="DOE Joint Genome Institute"/>
            <person name="Kuo A."/>
            <person name="Zuccaro A."/>
            <person name="Kohler A."/>
            <person name="Nagy L.G."/>
            <person name="Floudas D."/>
            <person name="Copeland A."/>
            <person name="Barry K.W."/>
            <person name="Cichocki N."/>
            <person name="Veneault-Fourrey C."/>
            <person name="LaButti K."/>
            <person name="Lindquist E.A."/>
            <person name="Lipzen A."/>
            <person name="Lundell T."/>
            <person name="Morin E."/>
            <person name="Murat C."/>
            <person name="Sun H."/>
            <person name="Tunlid A."/>
            <person name="Henrissat B."/>
            <person name="Grigoriev I.V."/>
            <person name="Hibbett D.S."/>
            <person name="Martin F."/>
            <person name="Nordberg H.P."/>
            <person name="Cantor M.N."/>
            <person name="Hua S.X."/>
        </authorList>
    </citation>
    <scope>NUCLEOTIDE SEQUENCE [LARGE SCALE GENOMIC DNA]</scope>
    <source>
        <strain evidence="4 5">MAFF 305830</strain>
    </source>
</reference>
<keyword evidence="5" id="KW-1185">Reference proteome</keyword>
<dbReference type="GO" id="GO:0008270">
    <property type="term" value="F:zinc ion binding"/>
    <property type="evidence" value="ECO:0007669"/>
    <property type="project" value="UniProtKB-KW"/>
</dbReference>
<protein>
    <recommendedName>
        <fullName evidence="3">C2H2-type domain-containing protein</fullName>
    </recommendedName>
</protein>
<evidence type="ECO:0000256" key="2">
    <source>
        <dbReference type="SAM" id="MobiDB-lite"/>
    </source>
</evidence>
<keyword evidence="1" id="KW-0479">Metal-binding</keyword>
<gene>
    <name evidence="4" type="ORF">M408DRAFT_26085</name>
</gene>
<organism evidence="4 5">
    <name type="scientific">Serendipita vermifera MAFF 305830</name>
    <dbReference type="NCBI Taxonomy" id="933852"/>
    <lineage>
        <taxon>Eukaryota</taxon>
        <taxon>Fungi</taxon>
        <taxon>Dikarya</taxon>
        <taxon>Basidiomycota</taxon>
        <taxon>Agaricomycotina</taxon>
        <taxon>Agaricomycetes</taxon>
        <taxon>Sebacinales</taxon>
        <taxon>Serendipitaceae</taxon>
        <taxon>Serendipita</taxon>
    </lineage>
</organism>
<keyword evidence="1" id="KW-0863">Zinc-finger</keyword>
<feature type="domain" description="C2H2-type" evidence="3">
    <location>
        <begin position="86"/>
        <end position="113"/>
    </location>
</feature>
<dbReference type="OrthoDB" id="10627508at2759"/>
<evidence type="ECO:0000313" key="4">
    <source>
        <dbReference type="EMBL" id="KIM25530.1"/>
    </source>
</evidence>
<evidence type="ECO:0000259" key="3">
    <source>
        <dbReference type="PROSITE" id="PS50157"/>
    </source>
</evidence>